<protein>
    <submittedName>
        <fullName evidence="3">Uncharacterized protein</fullName>
    </submittedName>
</protein>
<keyword evidence="4" id="KW-1185">Reference proteome</keyword>
<accession>A0A9P9ERX5</accession>
<evidence type="ECO:0000313" key="4">
    <source>
        <dbReference type="Proteomes" id="UP000738349"/>
    </source>
</evidence>
<keyword evidence="1" id="KW-0539">Nucleus</keyword>
<dbReference type="Proteomes" id="UP000738349">
    <property type="component" value="Unassembled WGS sequence"/>
</dbReference>
<dbReference type="PANTHER" id="PTHR37540">
    <property type="entry name" value="TRANSCRIPTION FACTOR (ACR-2), PUTATIVE-RELATED-RELATED"/>
    <property type="match status" value="1"/>
</dbReference>
<dbReference type="PANTHER" id="PTHR37540:SF9">
    <property type="entry name" value="ZN(2)-C6 FUNGAL-TYPE DOMAIN-CONTAINING PROTEIN"/>
    <property type="match status" value="1"/>
</dbReference>
<feature type="region of interest" description="Disordered" evidence="2">
    <location>
        <begin position="28"/>
        <end position="55"/>
    </location>
</feature>
<evidence type="ECO:0000313" key="3">
    <source>
        <dbReference type="EMBL" id="KAH7142113.1"/>
    </source>
</evidence>
<organism evidence="3 4">
    <name type="scientific">Dactylonectria macrodidyma</name>
    <dbReference type="NCBI Taxonomy" id="307937"/>
    <lineage>
        <taxon>Eukaryota</taxon>
        <taxon>Fungi</taxon>
        <taxon>Dikarya</taxon>
        <taxon>Ascomycota</taxon>
        <taxon>Pezizomycotina</taxon>
        <taxon>Sordariomycetes</taxon>
        <taxon>Hypocreomycetidae</taxon>
        <taxon>Hypocreales</taxon>
        <taxon>Nectriaceae</taxon>
        <taxon>Dactylonectria</taxon>
    </lineage>
</organism>
<dbReference type="EMBL" id="JAGMUV010000010">
    <property type="protein sequence ID" value="KAH7142113.1"/>
    <property type="molecule type" value="Genomic_DNA"/>
</dbReference>
<dbReference type="AlphaFoldDB" id="A0A9P9ERX5"/>
<sequence length="473" mass="53867">MDNTFFFVDGIEPDRESKRLMRRHVMKGKNAGKTFHRRSRPGLASRQSNTTLAPSSSSLYLSRHLDKQTSRWDWGCLPTNAIGRNLGSVLFTCSLPVKVTTTSQKIIHQFFNFTADRIYPVRLGISLDDAKYMWLRVLFSDEATYQCNISLMAASNEVFLGGGDSSPKAFYHLSRTLSLVQKRLERPDALSDSTIGIVLSLISHESIRQEHASAKVHVDGLRRMVELRGGLSQLEGNIPLLLKVCKTDIIFAIQHGGPTIFFRDSMPQVQVLLSSKGLSLDRASAASSVQHGGLEPYLHEILLDVISTSSLFNNKLHMHSVGLVAFQEMLVSICYRLLRLHPLDEPRQASDIQTVYHIGLTIFMMTLFLQYNRHQIMDHKLVSFCFKDVLVRGSFEHESELMLWFMFIGGIWVSGDVDTYWVVPRIRATLQQLGIKTWDEAQSSLRKFPWINVLHDQPGRELWDRTDQVYEIP</sequence>
<dbReference type="Pfam" id="PF11951">
    <property type="entry name" value="Fungal_trans_2"/>
    <property type="match status" value="1"/>
</dbReference>
<dbReference type="InterPro" id="IPR021858">
    <property type="entry name" value="Fun_TF"/>
</dbReference>
<proteinExistence type="predicted"/>
<reference evidence="3" key="1">
    <citation type="journal article" date="2021" name="Nat. Commun.">
        <title>Genetic determinants of endophytism in the Arabidopsis root mycobiome.</title>
        <authorList>
            <person name="Mesny F."/>
            <person name="Miyauchi S."/>
            <person name="Thiergart T."/>
            <person name="Pickel B."/>
            <person name="Atanasova L."/>
            <person name="Karlsson M."/>
            <person name="Huettel B."/>
            <person name="Barry K.W."/>
            <person name="Haridas S."/>
            <person name="Chen C."/>
            <person name="Bauer D."/>
            <person name="Andreopoulos W."/>
            <person name="Pangilinan J."/>
            <person name="LaButti K."/>
            <person name="Riley R."/>
            <person name="Lipzen A."/>
            <person name="Clum A."/>
            <person name="Drula E."/>
            <person name="Henrissat B."/>
            <person name="Kohler A."/>
            <person name="Grigoriev I.V."/>
            <person name="Martin F.M."/>
            <person name="Hacquard S."/>
        </authorList>
    </citation>
    <scope>NUCLEOTIDE SEQUENCE</scope>
    <source>
        <strain evidence="3">MPI-CAGE-AT-0147</strain>
    </source>
</reference>
<evidence type="ECO:0000256" key="2">
    <source>
        <dbReference type="SAM" id="MobiDB-lite"/>
    </source>
</evidence>
<gene>
    <name evidence="3" type="ORF">EDB81DRAFT_691592</name>
</gene>
<feature type="compositionally biased region" description="Polar residues" evidence="2">
    <location>
        <begin position="45"/>
        <end position="55"/>
    </location>
</feature>
<comment type="caution">
    <text evidence="3">The sequence shown here is derived from an EMBL/GenBank/DDBJ whole genome shotgun (WGS) entry which is preliminary data.</text>
</comment>
<name>A0A9P9ERX5_9HYPO</name>
<evidence type="ECO:0000256" key="1">
    <source>
        <dbReference type="ARBA" id="ARBA00023242"/>
    </source>
</evidence>
<dbReference type="OrthoDB" id="4158087at2759"/>